<reference evidence="3" key="1">
    <citation type="submission" date="2023-06" db="EMBL/GenBank/DDBJ databases">
        <authorList>
            <consortium name="Lawrence Berkeley National Laboratory"/>
            <person name="Ahrendt S."/>
            <person name="Sahu N."/>
            <person name="Indic B."/>
            <person name="Wong-Bajracharya J."/>
            <person name="Merenyi Z."/>
            <person name="Ke H.-M."/>
            <person name="Monk M."/>
            <person name="Kocsube S."/>
            <person name="Drula E."/>
            <person name="Lipzen A."/>
            <person name="Balint B."/>
            <person name="Henrissat B."/>
            <person name="Andreopoulos B."/>
            <person name="Martin F.M."/>
            <person name="Harder C.B."/>
            <person name="Rigling D."/>
            <person name="Ford K.L."/>
            <person name="Foster G.D."/>
            <person name="Pangilinan J."/>
            <person name="Papanicolaou A."/>
            <person name="Barry K."/>
            <person name="LaButti K."/>
            <person name="Viragh M."/>
            <person name="Koriabine M."/>
            <person name="Yan M."/>
            <person name="Riley R."/>
            <person name="Champramary S."/>
            <person name="Plett K.L."/>
            <person name="Tsai I.J."/>
            <person name="Slot J."/>
            <person name="Sipos G."/>
            <person name="Plett J."/>
            <person name="Nagy L.G."/>
            <person name="Grigoriev I.V."/>
        </authorList>
    </citation>
    <scope>NUCLEOTIDE SEQUENCE</scope>
    <source>
        <strain evidence="3">FPL87.14</strain>
    </source>
</reference>
<feature type="compositionally biased region" description="Basic and acidic residues" evidence="1">
    <location>
        <begin position="406"/>
        <end position="421"/>
    </location>
</feature>
<feature type="compositionally biased region" description="Pro residues" evidence="1">
    <location>
        <begin position="224"/>
        <end position="237"/>
    </location>
</feature>
<feature type="transmembrane region" description="Helical" evidence="2">
    <location>
        <begin position="69"/>
        <end position="92"/>
    </location>
</feature>
<comment type="caution">
    <text evidence="3">The sequence shown here is derived from an EMBL/GenBank/DDBJ whole genome shotgun (WGS) entry which is preliminary data.</text>
</comment>
<feature type="region of interest" description="Disordered" evidence="1">
    <location>
        <begin position="201"/>
        <end position="246"/>
    </location>
</feature>
<protein>
    <submittedName>
        <fullName evidence="3">Uncharacterized protein</fullName>
    </submittedName>
</protein>
<dbReference type="AlphaFoldDB" id="A0AA39JED4"/>
<evidence type="ECO:0000256" key="2">
    <source>
        <dbReference type="SAM" id="Phobius"/>
    </source>
</evidence>
<feature type="region of interest" description="Disordered" evidence="1">
    <location>
        <begin position="127"/>
        <end position="149"/>
    </location>
</feature>
<keyword evidence="4" id="KW-1185">Reference proteome</keyword>
<dbReference type="EMBL" id="JAUEPT010000033">
    <property type="protein sequence ID" value="KAK0440517.1"/>
    <property type="molecule type" value="Genomic_DNA"/>
</dbReference>
<keyword evidence="2" id="KW-0472">Membrane</keyword>
<organism evidence="3 4">
    <name type="scientific">Armillaria borealis</name>
    <dbReference type="NCBI Taxonomy" id="47425"/>
    <lineage>
        <taxon>Eukaryota</taxon>
        <taxon>Fungi</taxon>
        <taxon>Dikarya</taxon>
        <taxon>Basidiomycota</taxon>
        <taxon>Agaricomycotina</taxon>
        <taxon>Agaricomycetes</taxon>
        <taxon>Agaricomycetidae</taxon>
        <taxon>Agaricales</taxon>
        <taxon>Marasmiineae</taxon>
        <taxon>Physalacriaceae</taxon>
        <taxon>Armillaria</taxon>
    </lineage>
</organism>
<feature type="compositionally biased region" description="Basic and acidic residues" evidence="1">
    <location>
        <begin position="132"/>
        <end position="143"/>
    </location>
</feature>
<feature type="region of interest" description="Disordered" evidence="1">
    <location>
        <begin position="382"/>
        <end position="434"/>
    </location>
</feature>
<feature type="region of interest" description="Disordered" evidence="1">
    <location>
        <begin position="266"/>
        <end position="285"/>
    </location>
</feature>
<accession>A0AA39JED4</accession>
<evidence type="ECO:0000256" key="1">
    <source>
        <dbReference type="SAM" id="MobiDB-lite"/>
    </source>
</evidence>
<gene>
    <name evidence="3" type="ORF">EV421DRAFT_777171</name>
</gene>
<proteinExistence type="predicted"/>
<evidence type="ECO:0000313" key="3">
    <source>
        <dbReference type="EMBL" id="KAK0440517.1"/>
    </source>
</evidence>
<keyword evidence="2" id="KW-1133">Transmembrane helix</keyword>
<feature type="compositionally biased region" description="Polar residues" evidence="1">
    <location>
        <begin position="209"/>
        <end position="219"/>
    </location>
</feature>
<dbReference type="Proteomes" id="UP001175226">
    <property type="component" value="Unassembled WGS sequence"/>
</dbReference>
<keyword evidence="2" id="KW-0812">Transmembrane</keyword>
<name>A0AA39JED4_9AGAR</name>
<sequence length="456" mass="50393">MYNSQKDGSDGSVVCVHSPQYYLFATGPSVIHIYSFPPLPSLVMPSIPLARRDSSTTLSSPQSGMSAQVIVGVIVGAVVLSLFIAFAAWFLYRRYRRRRNPSPSSPNILYNPKLSRVTDIGRLLDPQPSSRFETKASDSRHLLSPEPTLPFHTKVDSSNTWAPSGIHYTNVAQEGAYHIDFSRLPTPTFCDQFGDRLLPSSLMEESPTPFLQSSFGSRHTSPQTSPPATPSPVPSPKSLPHLLIPGKDDPVIPASRYLLTRPIAMMKTPTESPPPMSPSSSVSSESIYSQASASTRRYTMLSMYEAPPPVPPIPLAFRSSSGLRPLPQVPDDVLKRVHEEEQSNLNRMPTKVIAGLVKGRVKRTKGADLDRHASKVSRIERADSIKSVATPSDDEDETTSMSLHYPRLERTRSRWEKRSQARMDTVMESPSSASPDAYYAFNVSPLRVRKNYSPVS</sequence>
<evidence type="ECO:0000313" key="4">
    <source>
        <dbReference type="Proteomes" id="UP001175226"/>
    </source>
</evidence>